<dbReference type="EMBL" id="QTSX02003670">
    <property type="protein sequence ID" value="KAJ9068971.1"/>
    <property type="molecule type" value="Genomic_DNA"/>
</dbReference>
<gene>
    <name evidence="1" type="ORF">DSO57_1039611</name>
</gene>
<keyword evidence="2" id="KW-1185">Reference proteome</keyword>
<protein>
    <submittedName>
        <fullName evidence="1">Uncharacterized protein</fullName>
    </submittedName>
</protein>
<accession>A0ACC2T301</accession>
<evidence type="ECO:0000313" key="1">
    <source>
        <dbReference type="EMBL" id="KAJ9068971.1"/>
    </source>
</evidence>
<evidence type="ECO:0000313" key="2">
    <source>
        <dbReference type="Proteomes" id="UP001165960"/>
    </source>
</evidence>
<name>A0ACC2T301_9FUNG</name>
<proteinExistence type="predicted"/>
<reference evidence="1" key="1">
    <citation type="submission" date="2022-04" db="EMBL/GenBank/DDBJ databases">
        <title>Genome of the entomopathogenic fungus Entomophthora muscae.</title>
        <authorList>
            <person name="Elya C."/>
            <person name="Lovett B.R."/>
            <person name="Lee E."/>
            <person name="Macias A.M."/>
            <person name="Hajek A.E."/>
            <person name="De Bivort B.L."/>
            <person name="Kasson M.T."/>
            <person name="De Fine Licht H.H."/>
            <person name="Stajich J.E."/>
        </authorList>
    </citation>
    <scope>NUCLEOTIDE SEQUENCE</scope>
    <source>
        <strain evidence="1">Berkeley</strain>
    </source>
</reference>
<comment type="caution">
    <text evidence="1">The sequence shown here is derived from an EMBL/GenBank/DDBJ whole genome shotgun (WGS) entry which is preliminary data.</text>
</comment>
<dbReference type="Proteomes" id="UP001165960">
    <property type="component" value="Unassembled WGS sequence"/>
</dbReference>
<sequence length="417" mass="46563">MGGILFLFWFLASFLPVYNYSPNDAHQEKSLAHGWFKYPSSHWGRKFQYGHLFTPPPAEPALVKPYASFYLLTYVVGYYLLWSVQSIFGRFAYLVHLGHLAMVTVPTSLVIAGFNLGALAHQLGNLFPAKWVPDSLLKPILGFLLRSSELTSSIYLLYTALIKSLAVILTTAIVSLTIYHLVCLFMYTKASVTSNSSAPQQVQNQTVVLNQISAVSPNNNKGNKILMLLAFSQSLFETSPAQFQTDTQKVHHVAKKLTSKACIWYAKVTLQGEKLLNNCPAFCNSLLSTVVIAQTTEELRDHIMTLYQGRMATKDYVKEFSCLKEAIGMTDAKTCYLFQKKLSPELKNFLAHHVLPDKFLELTKEVLKWSSKVKQLPSWNNSKTPPAQNSPSPAKVSKGLVPKPGGGYQLAPKEKQC</sequence>
<organism evidence="1 2">
    <name type="scientific">Entomophthora muscae</name>
    <dbReference type="NCBI Taxonomy" id="34485"/>
    <lineage>
        <taxon>Eukaryota</taxon>
        <taxon>Fungi</taxon>
        <taxon>Fungi incertae sedis</taxon>
        <taxon>Zoopagomycota</taxon>
        <taxon>Entomophthoromycotina</taxon>
        <taxon>Entomophthoromycetes</taxon>
        <taxon>Entomophthorales</taxon>
        <taxon>Entomophthoraceae</taxon>
        <taxon>Entomophthora</taxon>
    </lineage>
</organism>